<keyword evidence="8" id="KW-1185">Reference proteome</keyword>
<feature type="compositionally biased region" description="Polar residues" evidence="6">
    <location>
        <begin position="1"/>
        <end position="12"/>
    </location>
</feature>
<dbReference type="InterPro" id="IPR037359">
    <property type="entry name" value="NST/OST"/>
</dbReference>
<feature type="binding site" evidence="4">
    <location>
        <position position="244"/>
    </location>
    <ligand>
        <name>3'-phosphoadenylyl sulfate</name>
        <dbReference type="ChEBI" id="CHEBI:58339"/>
    </ligand>
</feature>
<evidence type="ECO:0000313" key="8">
    <source>
        <dbReference type="Proteomes" id="UP000095280"/>
    </source>
</evidence>
<dbReference type="WBParaSite" id="maker-uti_cns_0019522-snap-gene-0.2-mRNA-1">
    <property type="protein sequence ID" value="maker-uti_cns_0019522-snap-gene-0.2-mRNA-1"/>
    <property type="gene ID" value="maker-uti_cns_0019522-snap-gene-0.2"/>
</dbReference>
<feature type="binding site" evidence="4">
    <location>
        <begin position="268"/>
        <end position="272"/>
    </location>
    <ligand>
        <name>3'-phosphoadenylyl sulfate</name>
        <dbReference type="ChEBI" id="CHEBI:58339"/>
    </ligand>
</feature>
<name>A0A1I8IZA9_9PLAT</name>
<dbReference type="Proteomes" id="UP000095280">
    <property type="component" value="Unplaced"/>
</dbReference>
<dbReference type="InterPro" id="IPR000863">
    <property type="entry name" value="Sulfotransferase_dom"/>
</dbReference>
<feature type="disulfide bond" evidence="5">
    <location>
        <begin position="245"/>
        <end position="263"/>
    </location>
</feature>
<feature type="active site" description="For sulfotransferase activity" evidence="3">
    <location>
        <position position="47"/>
    </location>
</feature>
<reference evidence="9" key="1">
    <citation type="submission" date="2016-11" db="UniProtKB">
        <authorList>
            <consortium name="WormBaseParasite"/>
        </authorList>
    </citation>
    <scope>IDENTIFICATION</scope>
</reference>
<evidence type="ECO:0000256" key="3">
    <source>
        <dbReference type="PIRSR" id="PIRSR637359-1"/>
    </source>
</evidence>
<feature type="binding site" evidence="4">
    <location>
        <begin position="47"/>
        <end position="51"/>
    </location>
    <ligand>
        <name>3'-phosphoadenylyl sulfate</name>
        <dbReference type="ChEBI" id="CHEBI:58339"/>
    </ligand>
</feature>
<accession>A0A1I8IZA9</accession>
<keyword evidence="1" id="KW-0808">Transferase</keyword>
<keyword evidence="5" id="KW-1015">Disulfide bond</keyword>
<dbReference type="InterPro" id="IPR027417">
    <property type="entry name" value="P-loop_NTPase"/>
</dbReference>
<evidence type="ECO:0000256" key="4">
    <source>
        <dbReference type="PIRSR" id="PIRSR637359-2"/>
    </source>
</evidence>
<evidence type="ECO:0000256" key="5">
    <source>
        <dbReference type="PIRSR" id="PIRSR637359-3"/>
    </source>
</evidence>
<evidence type="ECO:0000256" key="6">
    <source>
        <dbReference type="SAM" id="MobiDB-lite"/>
    </source>
</evidence>
<feature type="binding site" evidence="4">
    <location>
        <position position="128"/>
    </location>
    <ligand>
        <name>3'-phosphoadenylyl sulfate</name>
        <dbReference type="ChEBI" id="CHEBI:58339"/>
    </ligand>
</feature>
<feature type="domain" description="Sulfotransferase" evidence="7">
    <location>
        <begin position="40"/>
        <end position="247"/>
    </location>
</feature>
<feature type="binding site" evidence="4">
    <location>
        <position position="136"/>
    </location>
    <ligand>
        <name>3'-phosphoadenylyl sulfate</name>
        <dbReference type="ChEBI" id="CHEBI:58339"/>
    </ligand>
</feature>
<evidence type="ECO:0000256" key="2">
    <source>
        <dbReference type="ARBA" id="ARBA00023180"/>
    </source>
</evidence>
<dbReference type="GO" id="GO:0008467">
    <property type="term" value="F:[heparan sulfate]-glucosamine 3-sulfotransferase activity"/>
    <property type="evidence" value="ECO:0007669"/>
    <property type="project" value="TreeGrafter"/>
</dbReference>
<evidence type="ECO:0000256" key="1">
    <source>
        <dbReference type="ARBA" id="ARBA00022679"/>
    </source>
</evidence>
<evidence type="ECO:0000313" key="9">
    <source>
        <dbReference type="WBParaSite" id="maker-uti_cns_0019522-snap-gene-0.2-mRNA-1"/>
    </source>
</evidence>
<protein>
    <submittedName>
        <fullName evidence="9">Sulfotransfer_1 domain-containing protein</fullName>
    </submittedName>
</protein>
<dbReference type="AlphaFoldDB" id="A0A1I8IZA9"/>
<dbReference type="SUPFAM" id="SSF52540">
    <property type="entry name" value="P-loop containing nucleoside triphosphate hydrolases"/>
    <property type="match status" value="1"/>
</dbReference>
<evidence type="ECO:0000259" key="7">
    <source>
        <dbReference type="Pfam" id="PF00685"/>
    </source>
</evidence>
<organism evidence="8 9">
    <name type="scientific">Macrostomum lignano</name>
    <dbReference type="NCBI Taxonomy" id="282301"/>
    <lineage>
        <taxon>Eukaryota</taxon>
        <taxon>Metazoa</taxon>
        <taxon>Spiralia</taxon>
        <taxon>Lophotrochozoa</taxon>
        <taxon>Platyhelminthes</taxon>
        <taxon>Rhabditophora</taxon>
        <taxon>Macrostomorpha</taxon>
        <taxon>Macrostomida</taxon>
        <taxon>Macrostomidae</taxon>
        <taxon>Macrostomum</taxon>
    </lineage>
</organism>
<feature type="region of interest" description="Disordered" evidence="6">
    <location>
        <begin position="1"/>
        <end position="33"/>
    </location>
</feature>
<sequence>ECQPKPRSSQTAFCAEADSSLGQQSAPHPGPPRARRLPACIIIGVRKGGTRAALRFLALHPDVAAAEREAHFFDRFPDEADGTDEEALRPELYRLRMPLSLAGQLTAEKTPAYFHTPAALRKLVLVVRNPIDRLVSDYLQVKSNRRRRGRGHPPLERLLLLPANGPRSGRNQLNLRYRPLRRSLYDVHMSRFLARFPLEMFHIVDGDKLARRPYPEMRRLEAALGLAPRLRPDMFYYNATRGFYCIAGKSAGRKAGSSVGWGCLAESKGRRHPPLKPSTRRLLAGFLRPHASRFERLVGRQFHWRLTEQPPFSWNGLSFLDWKPDTRQSLSLLLSMNWIMSLTHSDTGFRAMLASARSCSTIFFCWAMDDIFGRTVEKGWRSWSHLYLELVRDSFCLASSVELDFPSICLTSSTVVALLSVAMTTVQEAAIS</sequence>
<proteinExistence type="predicted"/>
<keyword evidence="2" id="KW-0325">Glycoprotein</keyword>
<dbReference type="PANTHER" id="PTHR10605:SF65">
    <property type="entry name" value="GH20068P"/>
    <property type="match status" value="1"/>
</dbReference>
<dbReference type="Gene3D" id="3.40.50.300">
    <property type="entry name" value="P-loop containing nucleotide triphosphate hydrolases"/>
    <property type="match status" value="1"/>
</dbReference>
<dbReference type="Pfam" id="PF00685">
    <property type="entry name" value="Sulfotransfer_1"/>
    <property type="match status" value="1"/>
</dbReference>
<dbReference type="PANTHER" id="PTHR10605">
    <property type="entry name" value="HEPARAN SULFATE SULFOTRANSFERASE"/>
    <property type="match status" value="1"/>
</dbReference>